<evidence type="ECO:0000256" key="1">
    <source>
        <dbReference type="SAM" id="MobiDB-lite"/>
    </source>
</evidence>
<feature type="transmembrane region" description="Helical" evidence="2">
    <location>
        <begin position="467"/>
        <end position="486"/>
    </location>
</feature>
<protein>
    <submittedName>
        <fullName evidence="3">Uncharacterized protein</fullName>
    </submittedName>
</protein>
<dbReference type="Proteomes" id="UP001174936">
    <property type="component" value="Unassembled WGS sequence"/>
</dbReference>
<accession>A0AA40CU64</accession>
<keyword evidence="2" id="KW-0812">Transmembrane</keyword>
<evidence type="ECO:0000313" key="3">
    <source>
        <dbReference type="EMBL" id="KAK0649144.1"/>
    </source>
</evidence>
<keyword evidence="2" id="KW-0472">Membrane</keyword>
<sequence>MGENDGDCDGPVGYQVRQLPSEPIFSSEEWKRIFHPFPLVKPTVKKHDIAPGAIDLTWEIDSDIRLRRAYFKYDEFGYDEEGYVCKLGPGPRLEASGTDASGDTPSRSNNAAPACEKVRERTVGAHVLVGLDPGEQRYGREWQSRRKFGLSGDKDDTLFSIAALQLCRDADLVEGAPLGPSRKRLVECFLAQFRGTWNLSQKLWGSSDHLWAGSASFKKSKWEDLVFQYHMRVFTAPTDTGPSFWKPPGPGLTRVSGPLKCEKHGRSLRIYEARYSVGLKTTWRLDSPVFSLVTMADSVTPIHLQDLAQLGNWSDWEAAGLHPSTRATGMAAFAFRIQSLLPHWETQWSNLIDHIGKLLNNDILRTAAEWIRESMDDLRRTAEDIERLYLLQNPDGSATFLPAMSDSDVRDATNVFKSNWKSVTSHHKRLGDALLTRIEMRKEEAKSLRDGLFSATSVSEAAKSTQLNNYILVFTIVTIFYLPLSFMTDQKQVAWSIVTVILVAGVTYLLSGISMWVVGSPDGKRGFTGDDAKFGHRSLLDQIKGAFPREQRKGETDMER</sequence>
<evidence type="ECO:0000313" key="4">
    <source>
        <dbReference type="Proteomes" id="UP001174936"/>
    </source>
</evidence>
<dbReference type="AlphaFoldDB" id="A0AA40CU64"/>
<organism evidence="3 4">
    <name type="scientific">Cercophora newfieldiana</name>
    <dbReference type="NCBI Taxonomy" id="92897"/>
    <lineage>
        <taxon>Eukaryota</taxon>
        <taxon>Fungi</taxon>
        <taxon>Dikarya</taxon>
        <taxon>Ascomycota</taxon>
        <taxon>Pezizomycotina</taxon>
        <taxon>Sordariomycetes</taxon>
        <taxon>Sordariomycetidae</taxon>
        <taxon>Sordariales</taxon>
        <taxon>Lasiosphaeriaceae</taxon>
        <taxon>Cercophora</taxon>
    </lineage>
</organism>
<evidence type="ECO:0000256" key="2">
    <source>
        <dbReference type="SAM" id="Phobius"/>
    </source>
</evidence>
<keyword evidence="4" id="KW-1185">Reference proteome</keyword>
<feature type="transmembrane region" description="Helical" evidence="2">
    <location>
        <begin position="493"/>
        <end position="518"/>
    </location>
</feature>
<reference evidence="3" key="1">
    <citation type="submission" date="2023-06" db="EMBL/GenBank/DDBJ databases">
        <title>Genome-scale phylogeny and comparative genomics of the fungal order Sordariales.</title>
        <authorList>
            <consortium name="Lawrence Berkeley National Laboratory"/>
            <person name="Hensen N."/>
            <person name="Bonometti L."/>
            <person name="Westerberg I."/>
            <person name="Brannstrom I.O."/>
            <person name="Guillou S."/>
            <person name="Cros-Aarteil S."/>
            <person name="Calhoun S."/>
            <person name="Haridas S."/>
            <person name="Kuo A."/>
            <person name="Mondo S."/>
            <person name="Pangilinan J."/>
            <person name="Riley R."/>
            <person name="Labutti K."/>
            <person name="Andreopoulos B."/>
            <person name="Lipzen A."/>
            <person name="Chen C."/>
            <person name="Yanf M."/>
            <person name="Daum C."/>
            <person name="Ng V."/>
            <person name="Clum A."/>
            <person name="Steindorff A."/>
            <person name="Ohm R."/>
            <person name="Martin F."/>
            <person name="Silar P."/>
            <person name="Natvig D."/>
            <person name="Lalanne C."/>
            <person name="Gautier V."/>
            <person name="Ament-Velasquez S.L."/>
            <person name="Kruys A."/>
            <person name="Hutchinson M.I."/>
            <person name="Powell A.J."/>
            <person name="Barry K."/>
            <person name="Miller A.N."/>
            <person name="Grigoriev I.V."/>
            <person name="Debuchy R."/>
            <person name="Gladieux P."/>
            <person name="Thoren M.H."/>
            <person name="Johannesson H."/>
        </authorList>
    </citation>
    <scope>NUCLEOTIDE SEQUENCE</scope>
    <source>
        <strain evidence="3">SMH2532-1</strain>
    </source>
</reference>
<comment type="caution">
    <text evidence="3">The sequence shown here is derived from an EMBL/GenBank/DDBJ whole genome shotgun (WGS) entry which is preliminary data.</text>
</comment>
<gene>
    <name evidence="3" type="ORF">B0T16DRAFT_324578</name>
</gene>
<dbReference type="EMBL" id="JAULSV010000003">
    <property type="protein sequence ID" value="KAK0649144.1"/>
    <property type="molecule type" value="Genomic_DNA"/>
</dbReference>
<proteinExistence type="predicted"/>
<feature type="region of interest" description="Disordered" evidence="1">
    <location>
        <begin position="94"/>
        <end position="115"/>
    </location>
</feature>
<feature type="compositionally biased region" description="Polar residues" evidence="1">
    <location>
        <begin position="98"/>
        <end position="111"/>
    </location>
</feature>
<keyword evidence="2" id="KW-1133">Transmembrane helix</keyword>
<name>A0AA40CU64_9PEZI</name>